<proteinExistence type="predicted"/>
<sequence length="204" mass="23301">MADFVLNDEEQADFLVPPWLSIIIVAFLSLSLSVYSLWSAQQAISPIVWATVVRGSDIASWPIFVNQEYGFAIKYPRDWQAKGAVFPQGQWPQTFLFDRPGVFVLESEYPQIRVSRDSPIIDREVLQELIKTPTALGGLPAWRYENIFNASPADKNRSDAPKLKQVMVIAQKDNLVYTASFTYKESAQDFFATFERMLTTFKFI</sequence>
<keyword evidence="1" id="KW-1133">Transmembrane helix</keyword>
<organism evidence="2 3">
    <name type="scientific">Candidatus Portnoybacteria bacterium CG10_big_fil_rev_8_21_14_0_10_40_22</name>
    <dbReference type="NCBI Taxonomy" id="1974814"/>
    <lineage>
        <taxon>Bacteria</taxon>
        <taxon>Candidatus Portnoyibacteriota</taxon>
    </lineage>
</organism>
<comment type="caution">
    <text evidence="2">The sequence shown here is derived from an EMBL/GenBank/DDBJ whole genome shotgun (WGS) entry which is preliminary data.</text>
</comment>
<reference evidence="3" key="1">
    <citation type="submission" date="2017-09" db="EMBL/GenBank/DDBJ databases">
        <title>Depth-based differentiation of microbial function through sediment-hosted aquifers and enrichment of novel symbionts in the deep terrestrial subsurface.</title>
        <authorList>
            <person name="Probst A.J."/>
            <person name="Ladd B."/>
            <person name="Jarett J.K."/>
            <person name="Geller-Mcgrath D.E."/>
            <person name="Sieber C.M.K."/>
            <person name="Emerson J.B."/>
            <person name="Anantharaman K."/>
            <person name="Thomas B.C."/>
            <person name="Malmstrom R."/>
            <person name="Stieglmeier M."/>
            <person name="Klingl A."/>
            <person name="Woyke T."/>
            <person name="Ryan C.M."/>
            <person name="Banfield J.F."/>
        </authorList>
    </citation>
    <scope>NUCLEOTIDE SEQUENCE [LARGE SCALE GENOMIC DNA]</scope>
</reference>
<dbReference type="AlphaFoldDB" id="A0A2M8KFY6"/>
<dbReference type="Proteomes" id="UP000231347">
    <property type="component" value="Unassembled WGS sequence"/>
</dbReference>
<evidence type="ECO:0000313" key="3">
    <source>
        <dbReference type="Proteomes" id="UP000231347"/>
    </source>
</evidence>
<name>A0A2M8KFY6_9BACT</name>
<keyword evidence="1" id="KW-0812">Transmembrane</keyword>
<evidence type="ECO:0000313" key="2">
    <source>
        <dbReference type="EMBL" id="PJE58835.1"/>
    </source>
</evidence>
<protein>
    <recommendedName>
        <fullName evidence="4">PsbP C-terminal domain-containing protein</fullName>
    </recommendedName>
</protein>
<keyword evidence="1" id="KW-0472">Membrane</keyword>
<feature type="transmembrane region" description="Helical" evidence="1">
    <location>
        <begin position="20"/>
        <end position="38"/>
    </location>
</feature>
<accession>A0A2M8KFY6</accession>
<gene>
    <name evidence="2" type="ORF">COU83_01665</name>
</gene>
<dbReference type="EMBL" id="PFDY01000039">
    <property type="protein sequence ID" value="PJE58835.1"/>
    <property type="molecule type" value="Genomic_DNA"/>
</dbReference>
<evidence type="ECO:0008006" key="4">
    <source>
        <dbReference type="Google" id="ProtNLM"/>
    </source>
</evidence>
<evidence type="ECO:0000256" key="1">
    <source>
        <dbReference type="SAM" id="Phobius"/>
    </source>
</evidence>